<dbReference type="EMBL" id="DPIY01000002">
    <property type="protein sequence ID" value="HCT56058.1"/>
    <property type="molecule type" value="Genomic_DNA"/>
</dbReference>
<dbReference type="InterPro" id="IPR021074">
    <property type="entry name" value="Formate_DH_dsu"/>
</dbReference>
<reference evidence="1 2" key="1">
    <citation type="journal article" date="2018" name="Nat. Biotechnol.">
        <title>A standardized bacterial taxonomy based on genome phylogeny substantially revises the tree of life.</title>
        <authorList>
            <person name="Parks D.H."/>
            <person name="Chuvochina M."/>
            <person name="Waite D.W."/>
            <person name="Rinke C."/>
            <person name="Skarshewski A."/>
            <person name="Chaumeil P.A."/>
            <person name="Hugenholtz P."/>
        </authorList>
    </citation>
    <scope>NUCLEOTIDE SEQUENCE [LARGE SCALE GENOMIC DNA]</scope>
    <source>
        <strain evidence="1">UBA8844</strain>
    </source>
</reference>
<dbReference type="Pfam" id="PF11390">
    <property type="entry name" value="FdsD"/>
    <property type="match status" value="1"/>
</dbReference>
<accession>A0A3D4V5W4</accession>
<evidence type="ECO:0000313" key="2">
    <source>
        <dbReference type="Proteomes" id="UP000264071"/>
    </source>
</evidence>
<gene>
    <name evidence="1" type="ORF">DGD08_02475</name>
</gene>
<evidence type="ECO:0000313" key="1">
    <source>
        <dbReference type="EMBL" id="HCT56058.1"/>
    </source>
</evidence>
<dbReference type="Proteomes" id="UP000264071">
    <property type="component" value="Unassembled WGS sequence"/>
</dbReference>
<proteinExistence type="predicted"/>
<organism evidence="1 2">
    <name type="scientific">Gemmatimonas aurantiaca</name>
    <dbReference type="NCBI Taxonomy" id="173480"/>
    <lineage>
        <taxon>Bacteria</taxon>
        <taxon>Pseudomonadati</taxon>
        <taxon>Gemmatimonadota</taxon>
        <taxon>Gemmatimonadia</taxon>
        <taxon>Gemmatimonadales</taxon>
        <taxon>Gemmatimonadaceae</taxon>
        <taxon>Gemmatimonas</taxon>
    </lineage>
</organism>
<sequence>MSDHDVIRMVNQIAQFFAPYPETDAVEGIHDHMVKFWPPAMRRELAALVHGSANTPEALHPLALQAAQRLDAPPPLP</sequence>
<comment type="caution">
    <text evidence="1">The sequence shown here is derived from an EMBL/GenBank/DDBJ whole genome shotgun (WGS) entry which is preliminary data.</text>
</comment>
<dbReference type="AlphaFoldDB" id="A0A3D4V5W4"/>
<name>A0A3D4V5W4_9BACT</name>
<protein>
    <submittedName>
        <fullName evidence="1">Formate dehydrogenase</fullName>
    </submittedName>
</protein>